<dbReference type="EMBL" id="FRAF01000010">
    <property type="protein sequence ID" value="SHK20563.1"/>
    <property type="molecule type" value="Genomic_DNA"/>
</dbReference>
<proteinExistence type="inferred from homology"/>
<keyword evidence="2" id="KW-0456">Lyase</keyword>
<evidence type="ECO:0000256" key="3">
    <source>
        <dbReference type="RuleBase" id="RU003707"/>
    </source>
</evidence>
<dbReference type="SUPFAM" id="SSF52096">
    <property type="entry name" value="ClpP/crotonase"/>
    <property type="match status" value="1"/>
</dbReference>
<dbReference type="AlphaFoldDB" id="A0A1M6QKI7"/>
<dbReference type="GO" id="GO:0016829">
    <property type="term" value="F:lyase activity"/>
    <property type="evidence" value="ECO:0007669"/>
    <property type="project" value="UniProtKB-KW"/>
</dbReference>
<dbReference type="InterPro" id="IPR001753">
    <property type="entry name" value="Enoyl-CoA_hydra/iso"/>
</dbReference>
<dbReference type="CDD" id="cd06558">
    <property type="entry name" value="crotonase-like"/>
    <property type="match status" value="1"/>
</dbReference>
<dbReference type="InterPro" id="IPR029045">
    <property type="entry name" value="ClpP/crotonase-like_dom_sf"/>
</dbReference>
<dbReference type="PANTHER" id="PTHR11941:SF54">
    <property type="entry name" value="ENOYL-COA HYDRATASE, MITOCHONDRIAL"/>
    <property type="match status" value="1"/>
</dbReference>
<dbReference type="Proteomes" id="UP000184016">
    <property type="component" value="Unassembled WGS sequence"/>
</dbReference>
<protein>
    <submittedName>
        <fullName evidence="4">Short chain enoyl-CoA hydratase</fullName>
    </submittedName>
</protein>
<name>A0A1M6QKI7_9BACL</name>
<reference evidence="5" key="1">
    <citation type="submission" date="2016-11" db="EMBL/GenBank/DDBJ databases">
        <authorList>
            <person name="Varghese N."/>
            <person name="Submissions S."/>
        </authorList>
    </citation>
    <scope>NUCLEOTIDE SEQUENCE [LARGE SCALE GENOMIC DNA]</scope>
    <source>
        <strain evidence="5">USBA-503</strain>
    </source>
</reference>
<dbReference type="Pfam" id="PF00378">
    <property type="entry name" value="ECH_1"/>
    <property type="match status" value="1"/>
</dbReference>
<evidence type="ECO:0000313" key="5">
    <source>
        <dbReference type="Proteomes" id="UP000184016"/>
    </source>
</evidence>
<dbReference type="GO" id="GO:0006635">
    <property type="term" value="P:fatty acid beta-oxidation"/>
    <property type="evidence" value="ECO:0007669"/>
    <property type="project" value="TreeGrafter"/>
</dbReference>
<evidence type="ECO:0000256" key="2">
    <source>
        <dbReference type="ARBA" id="ARBA00023239"/>
    </source>
</evidence>
<dbReference type="FunFam" id="3.90.226.10:FF:000009">
    <property type="entry name" value="Carnitinyl-CoA dehydratase"/>
    <property type="match status" value="1"/>
</dbReference>
<evidence type="ECO:0000313" key="4">
    <source>
        <dbReference type="EMBL" id="SHK20563.1"/>
    </source>
</evidence>
<dbReference type="STRING" id="1830138.SAMN05443507_11028"/>
<gene>
    <name evidence="4" type="ORF">SAMN05443507_11028</name>
</gene>
<sequence length="272" mass="29406">MDQSTIQIELKENGVAVWTLNHPPSNTIHDELLEDLQKCIEDVSSRPEVRVIVIRSAHPKIFLAGMDIKMMVSKGSEQINRPGSIAVSSRRLQQVLKELEQLPKPVIAAISGHALGGGCELALACDFRIMSAGSIGLTEISLGLIPGGGGTQRLVRLLGRAKATELIFLGRRLSAEEAAAYGLVTKTVSPETFNVEVMTFADRLAKGAIQAMGLAKACLLAAEDREGHGYTLESEAFEQTFTTGEPMEGLAAFFSKRPANFIACSDRYRLHS</sequence>
<accession>A0A1M6QKI7</accession>
<dbReference type="OrthoDB" id="9775794at2"/>
<comment type="similarity">
    <text evidence="1 3">Belongs to the enoyl-CoA hydratase/isomerase family.</text>
</comment>
<dbReference type="InterPro" id="IPR018376">
    <property type="entry name" value="Enoyl-CoA_hyd/isom_CS"/>
</dbReference>
<dbReference type="RefSeq" id="WP_129583550.1">
    <property type="nucleotide sequence ID" value="NZ_FRAF01000010.1"/>
</dbReference>
<organism evidence="4 5">
    <name type="scientific">Alicyclobacillus tolerans</name>
    <dbReference type="NCBI Taxonomy" id="90970"/>
    <lineage>
        <taxon>Bacteria</taxon>
        <taxon>Bacillati</taxon>
        <taxon>Bacillota</taxon>
        <taxon>Bacilli</taxon>
        <taxon>Bacillales</taxon>
        <taxon>Alicyclobacillaceae</taxon>
        <taxon>Alicyclobacillus</taxon>
    </lineage>
</organism>
<dbReference type="Gene3D" id="3.90.226.10">
    <property type="entry name" value="2-enoyl-CoA Hydratase, Chain A, domain 1"/>
    <property type="match status" value="1"/>
</dbReference>
<dbReference type="PROSITE" id="PS00166">
    <property type="entry name" value="ENOYL_COA_HYDRATASE"/>
    <property type="match status" value="1"/>
</dbReference>
<evidence type="ECO:0000256" key="1">
    <source>
        <dbReference type="ARBA" id="ARBA00005254"/>
    </source>
</evidence>
<dbReference type="PANTHER" id="PTHR11941">
    <property type="entry name" value="ENOYL-COA HYDRATASE-RELATED"/>
    <property type="match status" value="1"/>
</dbReference>
<keyword evidence="5" id="KW-1185">Reference proteome</keyword>